<evidence type="ECO:0000313" key="4">
    <source>
        <dbReference type="Proteomes" id="UP000053707"/>
    </source>
</evidence>
<evidence type="ECO:0000256" key="1">
    <source>
        <dbReference type="SAM" id="MobiDB-lite"/>
    </source>
</evidence>
<keyword evidence="4" id="KW-1185">Reference proteome</keyword>
<accession>A0A101A025</accession>
<evidence type="ECO:0000313" key="3">
    <source>
        <dbReference type="EMBL" id="KUI07255.1"/>
    </source>
</evidence>
<dbReference type="GeneID" id="27916749"/>
<feature type="domain" description="DUF8129" evidence="2">
    <location>
        <begin position="14"/>
        <end position="60"/>
    </location>
</feature>
<dbReference type="InterPro" id="IPR058442">
    <property type="entry name" value="DUF8129"/>
</dbReference>
<feature type="compositionally biased region" description="Polar residues" evidence="1">
    <location>
        <begin position="102"/>
        <end position="111"/>
    </location>
</feature>
<protein>
    <recommendedName>
        <fullName evidence="2">DUF8129 domain-containing protein</fullName>
    </recommendedName>
</protein>
<dbReference type="Proteomes" id="UP000053707">
    <property type="component" value="Unassembled WGS sequence"/>
</dbReference>
<feature type="compositionally biased region" description="Polar residues" evidence="1">
    <location>
        <begin position="85"/>
        <end position="95"/>
    </location>
</feature>
<organism evidence="3 4">
    <name type="scientific">Mycobacterium lehmannii</name>
    <dbReference type="NCBI Taxonomy" id="2048550"/>
    <lineage>
        <taxon>Bacteria</taxon>
        <taxon>Bacillati</taxon>
        <taxon>Actinomycetota</taxon>
        <taxon>Actinomycetes</taxon>
        <taxon>Mycobacteriales</taxon>
        <taxon>Mycobacteriaceae</taxon>
        <taxon>Mycobacterium</taxon>
    </lineage>
</organism>
<dbReference type="RefSeq" id="WP_064399985.1">
    <property type="nucleotide sequence ID" value="NZ_LQIR01000068.1"/>
</dbReference>
<proteinExistence type="predicted"/>
<reference evidence="3 4" key="1">
    <citation type="submission" date="2016-01" db="EMBL/GenBank/DDBJ databases">
        <authorList>
            <consortium name="TB Trials Study Group"/>
            <person name="Sutton G."/>
            <person name="Brinkac L."/>
            <person name="Sanka R."/>
            <person name="Adams M."/>
            <person name="Lau E.L."/>
            <person name="Macaden R."/>
            <person name="Grewal H.M.S."/>
        </authorList>
    </citation>
    <scope>NUCLEOTIDE SEQUENCE [LARGE SCALE GENOMIC DNA]</scope>
    <source>
        <strain evidence="3 4">IS-1744</strain>
    </source>
</reference>
<dbReference type="EMBL" id="LQIR01000068">
    <property type="protein sequence ID" value="KUI07255.1"/>
    <property type="molecule type" value="Genomic_DNA"/>
</dbReference>
<gene>
    <name evidence="3" type="ORF">AU192_00630</name>
</gene>
<sequence length="111" mass="11868">MAQSDDLPITDYDQLPLTELRHRIRALDEPALRAVFDHETAHGNRIPVLEVLHARLKELTHGAEPSSGDPNNAPEVSGTAGGSPVQESTAAQANTPLRHGVANQTPARGKP</sequence>
<dbReference type="AlphaFoldDB" id="A0A101A025"/>
<comment type="caution">
    <text evidence="3">The sequence shown here is derived from an EMBL/GenBank/DDBJ whole genome shotgun (WGS) entry which is preliminary data.</text>
</comment>
<name>A0A101A025_9MYCO</name>
<dbReference type="Pfam" id="PF26450">
    <property type="entry name" value="DUF8129"/>
    <property type="match status" value="1"/>
</dbReference>
<evidence type="ECO:0000259" key="2">
    <source>
        <dbReference type="Pfam" id="PF26450"/>
    </source>
</evidence>
<feature type="region of interest" description="Disordered" evidence="1">
    <location>
        <begin position="59"/>
        <end position="111"/>
    </location>
</feature>